<dbReference type="PANTHER" id="PTHR47907:SF4">
    <property type="entry name" value="BMP-2-INDUCIBLE PROTEIN KINASE ISOFORM X1"/>
    <property type="match status" value="1"/>
</dbReference>
<feature type="region of interest" description="Disordered" evidence="1">
    <location>
        <begin position="844"/>
        <end position="894"/>
    </location>
</feature>
<feature type="compositionally biased region" description="Low complexity" evidence="1">
    <location>
        <begin position="395"/>
        <end position="419"/>
    </location>
</feature>
<feature type="compositionally biased region" description="Low complexity" evidence="1">
    <location>
        <begin position="780"/>
        <end position="790"/>
    </location>
</feature>
<dbReference type="CDD" id="cd14037">
    <property type="entry name" value="STKc_NAK_like"/>
    <property type="match status" value="1"/>
</dbReference>
<feature type="region of interest" description="Disordered" evidence="1">
    <location>
        <begin position="1079"/>
        <end position="1102"/>
    </location>
</feature>
<dbReference type="EMBL" id="JAEAOA010002031">
    <property type="protein sequence ID" value="KAK3590941.1"/>
    <property type="molecule type" value="Genomic_DNA"/>
</dbReference>
<feature type="region of interest" description="Disordered" evidence="1">
    <location>
        <begin position="591"/>
        <end position="653"/>
    </location>
</feature>
<dbReference type="GO" id="GO:0004672">
    <property type="term" value="F:protein kinase activity"/>
    <property type="evidence" value="ECO:0007669"/>
    <property type="project" value="InterPro"/>
</dbReference>
<feature type="region of interest" description="Disordered" evidence="1">
    <location>
        <begin position="320"/>
        <end position="419"/>
    </location>
</feature>
<reference evidence="3" key="1">
    <citation type="journal article" date="2021" name="Genome Biol. Evol.">
        <title>A High-Quality Reference Genome for a Parasitic Bivalve with Doubly Uniparental Inheritance (Bivalvia: Unionida).</title>
        <authorList>
            <person name="Smith C.H."/>
        </authorList>
    </citation>
    <scope>NUCLEOTIDE SEQUENCE</scope>
    <source>
        <strain evidence="3">CHS0354</strain>
    </source>
</reference>
<feature type="compositionally biased region" description="Acidic residues" evidence="1">
    <location>
        <begin position="1364"/>
        <end position="1374"/>
    </location>
</feature>
<feature type="region of interest" description="Disordered" evidence="1">
    <location>
        <begin position="1437"/>
        <end position="1466"/>
    </location>
</feature>
<gene>
    <name evidence="3" type="ORF">CHS0354_034512</name>
</gene>
<dbReference type="PANTHER" id="PTHR47907">
    <property type="entry name" value="PROTEIN KINASE DOMAIN-CONTAINING PROTEIN"/>
    <property type="match status" value="1"/>
</dbReference>
<name>A0AAE0VUV6_9BIVA</name>
<feature type="compositionally biased region" description="Polar residues" evidence="1">
    <location>
        <begin position="358"/>
        <end position="371"/>
    </location>
</feature>
<feature type="domain" description="Protein kinase" evidence="2">
    <location>
        <begin position="29"/>
        <end position="293"/>
    </location>
</feature>
<evidence type="ECO:0000256" key="1">
    <source>
        <dbReference type="SAM" id="MobiDB-lite"/>
    </source>
</evidence>
<feature type="compositionally biased region" description="Low complexity" evidence="1">
    <location>
        <begin position="504"/>
        <end position="513"/>
    </location>
</feature>
<dbReference type="InterPro" id="IPR000719">
    <property type="entry name" value="Prot_kinase_dom"/>
</dbReference>
<feature type="compositionally biased region" description="Basic residues" evidence="1">
    <location>
        <begin position="758"/>
        <end position="768"/>
    </location>
</feature>
<dbReference type="SUPFAM" id="SSF56112">
    <property type="entry name" value="Protein kinase-like (PK-like)"/>
    <property type="match status" value="1"/>
</dbReference>
<feature type="region of interest" description="Disordered" evidence="1">
    <location>
        <begin position="670"/>
        <end position="695"/>
    </location>
</feature>
<feature type="region of interest" description="Disordered" evidence="1">
    <location>
        <begin position="736"/>
        <end position="823"/>
    </location>
</feature>
<protein>
    <recommendedName>
        <fullName evidence="2">Protein kinase domain-containing protein</fullName>
    </recommendedName>
</protein>
<feature type="region of interest" description="Disordered" evidence="1">
    <location>
        <begin position="1133"/>
        <end position="1153"/>
    </location>
</feature>
<accession>A0AAE0VUV6</accession>
<feature type="compositionally biased region" description="Basic and acidic residues" evidence="1">
    <location>
        <begin position="798"/>
        <end position="808"/>
    </location>
</feature>
<feature type="region of interest" description="Disordered" evidence="1">
    <location>
        <begin position="504"/>
        <end position="526"/>
    </location>
</feature>
<dbReference type="Proteomes" id="UP001195483">
    <property type="component" value="Unassembled WGS sequence"/>
</dbReference>
<evidence type="ECO:0000313" key="3">
    <source>
        <dbReference type="EMBL" id="KAK3590941.1"/>
    </source>
</evidence>
<dbReference type="SMART" id="SM00220">
    <property type="entry name" value="S_TKc"/>
    <property type="match status" value="1"/>
</dbReference>
<evidence type="ECO:0000313" key="4">
    <source>
        <dbReference type="Proteomes" id="UP001195483"/>
    </source>
</evidence>
<feature type="region of interest" description="Disordered" evidence="1">
    <location>
        <begin position="1317"/>
        <end position="1374"/>
    </location>
</feature>
<dbReference type="Pfam" id="PF00069">
    <property type="entry name" value="Pkinase"/>
    <property type="match status" value="1"/>
</dbReference>
<reference evidence="3" key="2">
    <citation type="journal article" date="2021" name="Genome Biol. Evol.">
        <title>Developing a high-quality reference genome for a parasitic bivalve with doubly uniparental inheritance (Bivalvia: Unionida).</title>
        <authorList>
            <person name="Smith C.H."/>
        </authorList>
    </citation>
    <scope>NUCLEOTIDE SEQUENCE</scope>
    <source>
        <strain evidence="3">CHS0354</strain>
        <tissue evidence="3">Mantle</tissue>
    </source>
</reference>
<organism evidence="3 4">
    <name type="scientific">Potamilus streckersoni</name>
    <dbReference type="NCBI Taxonomy" id="2493646"/>
    <lineage>
        <taxon>Eukaryota</taxon>
        <taxon>Metazoa</taxon>
        <taxon>Spiralia</taxon>
        <taxon>Lophotrochozoa</taxon>
        <taxon>Mollusca</taxon>
        <taxon>Bivalvia</taxon>
        <taxon>Autobranchia</taxon>
        <taxon>Heteroconchia</taxon>
        <taxon>Palaeoheterodonta</taxon>
        <taxon>Unionida</taxon>
        <taxon>Unionoidea</taxon>
        <taxon>Unionidae</taxon>
        <taxon>Ambleminae</taxon>
        <taxon>Lampsilini</taxon>
        <taxon>Potamilus</taxon>
    </lineage>
</organism>
<evidence type="ECO:0000259" key="2">
    <source>
        <dbReference type="PROSITE" id="PS50011"/>
    </source>
</evidence>
<dbReference type="InterPro" id="IPR011009">
    <property type="entry name" value="Kinase-like_dom_sf"/>
</dbReference>
<feature type="compositionally biased region" description="Polar residues" evidence="1">
    <location>
        <begin position="328"/>
        <end position="347"/>
    </location>
</feature>
<sequence>MKKLFSKIETSTQQNAFIGKTFTVGKFTVTVEDVIAEGGFAVVFLVRAVNGNRYALKRMFVNNEQDLNVCKKEIHIARTLSGHKNIIHFVESSISIAPNGVYEVLILMQYCKGTVIQLMNDRINVGLSEREILRIFCDVCEAVSRLHHCQTPIIHRDLKVENILQADDGSFVLCDFGSATARVLDPEQQNIKQIEEEIQKYTTLSYRAPEMIDLYSGKPITTKADIWAMGSMLYKLCFFTLPFGESTLAIQSGNFTVPDDSKYSQNLHRLIAYMMEVDPDKRPDIFQVSYVAFRLRGKDCPVPNMNAVSVPDLSKIQAPLTESESRQVKATSVKTVTAPTIESTSVAPRQRPKGQALPQANTLSLPVQTSVAPRKRPTTSNSVTPVGVQQPALSPLQPTEPQQQPIPSQQQQLYNQALSQQSGTAASQQPLFSQAAQVYYGQQSQQIYGQQKYYSHQQMLQQQQQYLQALHQQQMHQYQQQQQQQLYSLQSSQFHLQQPQQLQHYQQHQMLPQQPTPPLGILNSSNSFHAISSQGQVLSGNGARDIGQDAFLSEFAQLERGGQQTTDLIAFNNSDIASVNQSNNAVIQNAETFQDKEYRKPPAPPPKPKTRPSRNGDVQPLISLTPPSSPKNSSRGHRRNVSDTSSYTMGGKDSAFRAYHGTSSLLSTETFDHKSKSATTSPISSPRPLEMSRTLSAEVSEWNPFEDDNFGVESEDAIFGKEFDKIRRGSNSSISNVKSREDLVMSGSDSSDPFSKAPFKKPGGHSRHSSGSEGGKHGHGSSSSSHSGFGDDMNEEESSVKKSPDKSEVGQPVQQTSKSHDFFGTNPLVRAAWGMLSQYHHLVETGTEEDREEKTDFSGSQVSKPIPLQHTTRKEAESSSSFAEEDSLGQSYKQSSTDFYYKELDDEYGSRPVNVTSIAKRKDCDVISVVSTSSQEYDAMKTTVATANQNANSTDSQRPSGQLSDRIIGHEHGVRPLLDDDELEDADEGSQASVAFVSKEESSKSIDGFLEKEVIPPVSSVKEHQKEENDIFLAAPFKRKASRKKRPVSAVGFIPVTSLASKTAVELDIFAKVPLHSNKLSKSKKRQPSDMSSSLMELHSSDDMGNWDNENSLLVNAPCFKKSSSTTDFQTMLTPPHSHAQSPDRQVAIPQSKSHSSMFSHYSKIRTSQSYQTLDSHNESLYTTLPPATTFVADFRSQKERDMATSQIQQPKNVQDPFGAMPFMGSGSYQNTQPQQVKQPIFQPAANSRIYPSKVMDPMSSQSNIGHVVRTNIFPTPDSQTIAGPTGRTEIISYGVRSDRVISTGSDISELITKENSDEIDDGEEAAFAVSGTSKYTRVRPSKSPRPKDHDISNSAFSNMSFHDDDDDDDDDDIVFGQQQSVMTELSSTAQEMVMKISHGPDSHSSSICHSAFTQEKAPHTVSKASTEAMKAHSSGYDTFTWPRKHRKVPQIPATTEPFSSKKKIK</sequence>
<keyword evidence="4" id="KW-1185">Reference proteome</keyword>
<dbReference type="Gene3D" id="1.10.510.10">
    <property type="entry name" value="Transferase(Phosphotransferase) domain 1"/>
    <property type="match status" value="1"/>
</dbReference>
<dbReference type="PROSITE" id="PS50011">
    <property type="entry name" value="PROTEIN_KINASE_DOM"/>
    <property type="match status" value="1"/>
</dbReference>
<comment type="caution">
    <text evidence="3">The sequence shown here is derived from an EMBL/GenBank/DDBJ whole genome shotgun (WGS) entry which is preliminary data.</text>
</comment>
<reference evidence="3" key="3">
    <citation type="submission" date="2023-05" db="EMBL/GenBank/DDBJ databases">
        <authorList>
            <person name="Smith C.H."/>
        </authorList>
    </citation>
    <scope>NUCLEOTIDE SEQUENCE</scope>
    <source>
        <strain evidence="3">CHS0354</strain>
        <tissue evidence="3">Mantle</tissue>
    </source>
</reference>
<dbReference type="InterPro" id="IPR051744">
    <property type="entry name" value="AP2_assoc_SerThr_kinase"/>
</dbReference>
<dbReference type="GO" id="GO:0005524">
    <property type="term" value="F:ATP binding"/>
    <property type="evidence" value="ECO:0007669"/>
    <property type="project" value="InterPro"/>
</dbReference>
<feature type="compositionally biased region" description="Polar residues" evidence="1">
    <location>
        <begin position="1133"/>
        <end position="1144"/>
    </location>
</feature>
<proteinExistence type="predicted"/>